<dbReference type="GO" id="GO:0036307">
    <property type="term" value="F:23S rRNA (adenine(2030)-N(6))-methyltransferase activity"/>
    <property type="evidence" value="ECO:0007669"/>
    <property type="project" value="UniProtKB-UniRule"/>
</dbReference>
<dbReference type="SUPFAM" id="SSF53335">
    <property type="entry name" value="S-adenosyl-L-methionine-dependent methyltransferases"/>
    <property type="match status" value="1"/>
</dbReference>
<name>A0A161RM10_9BRAD</name>
<feature type="binding site" evidence="1">
    <location>
        <position position="120"/>
    </location>
    <ligand>
        <name>S-adenosyl-L-methionine</name>
        <dbReference type="ChEBI" id="CHEBI:59789"/>
    </ligand>
</feature>
<proteinExistence type="inferred from homology"/>
<feature type="site" description="Interaction with substrate rRNA" evidence="1">
    <location>
        <position position="3"/>
    </location>
</feature>
<sequence length="286" mass="31531">MNYRHAFHAGNFADVIKHIVLVRILTHLQEKPAPFRVIDSHAGAGLYDLTGDEATRSGEWTTGIARALQARFTESSAPLVAPYLDIVRSFNALRELKAYPGSPLIARALLRPQDSMVCCEVEPQARKKLISALRRDEQARVVDIDGWVGLPAYVPPKERRGVVLIDPPYEDKNEFARMAAVFEQVYAKWATGIYMLWYPAKSRRATDELAQHVAATAAASATPGRCLRLEFSVAPQTADGPLTSTGLLIVNPPWKLAAELKEILPQLEKPLGLGGAGRFRLETAKP</sequence>
<keyword evidence="1" id="KW-0694">RNA-binding</keyword>
<dbReference type="InterPro" id="IPR029063">
    <property type="entry name" value="SAM-dependent_MTases_sf"/>
</dbReference>
<dbReference type="HAMAP" id="MF_00934">
    <property type="entry name" value="23SrRNA_methyltr_J"/>
    <property type="match status" value="1"/>
</dbReference>
<dbReference type="GO" id="GO:0003723">
    <property type="term" value="F:RNA binding"/>
    <property type="evidence" value="ECO:0007669"/>
    <property type="project" value="UniProtKB-UniRule"/>
</dbReference>
<feature type="binding site" evidence="1">
    <location>
        <position position="102"/>
    </location>
    <ligand>
        <name>S-adenosyl-L-methionine</name>
        <dbReference type="ChEBI" id="CHEBI:59789"/>
    </ligand>
</feature>
<dbReference type="Pfam" id="PF04378">
    <property type="entry name" value="RsmJ"/>
    <property type="match status" value="1"/>
</dbReference>
<keyword evidence="1" id="KW-0949">S-adenosyl-L-methionine</keyword>
<dbReference type="EMBL" id="LVYV01000005">
    <property type="protein sequence ID" value="KZD24108.1"/>
    <property type="molecule type" value="Genomic_DNA"/>
</dbReference>
<protein>
    <recommendedName>
        <fullName evidence="1">Ribosomal RNA large subunit methyltransferase J</fullName>
        <ecNumber evidence="1">2.1.1.266</ecNumber>
    </recommendedName>
    <alternativeName>
        <fullName evidence="1">23S rRNA (adenine(2030)-N6)-methyltransferase</fullName>
    </alternativeName>
    <alternativeName>
        <fullName evidence="1">23S rRNA m6A2030 methyltransferase</fullName>
    </alternativeName>
</protein>
<comment type="subunit">
    <text evidence="1">Monomer.</text>
</comment>
<dbReference type="InterPro" id="IPR002052">
    <property type="entry name" value="DNA_methylase_N6_adenine_CS"/>
</dbReference>
<evidence type="ECO:0000313" key="2">
    <source>
        <dbReference type="EMBL" id="KZD24108.1"/>
    </source>
</evidence>
<dbReference type="OrthoDB" id="9791274at2"/>
<dbReference type="PANTHER" id="PTHR37426:SF1">
    <property type="entry name" value="RIBOSOMAL RNA LARGE SUBUNIT METHYLTRANSFERASE J"/>
    <property type="match status" value="1"/>
</dbReference>
<organism evidence="2 3">
    <name type="scientific">Tardiphaga robiniae</name>
    <dbReference type="NCBI Taxonomy" id="943830"/>
    <lineage>
        <taxon>Bacteria</taxon>
        <taxon>Pseudomonadati</taxon>
        <taxon>Pseudomonadota</taxon>
        <taxon>Alphaproteobacteria</taxon>
        <taxon>Hyphomicrobiales</taxon>
        <taxon>Nitrobacteraceae</taxon>
        <taxon>Tardiphaga</taxon>
    </lineage>
</organism>
<dbReference type="GO" id="GO:0070475">
    <property type="term" value="P:rRNA base methylation"/>
    <property type="evidence" value="ECO:0007669"/>
    <property type="project" value="UniProtKB-UniRule"/>
</dbReference>
<keyword evidence="1" id="KW-0489">Methyltransferase</keyword>
<dbReference type="PANTHER" id="PTHR37426">
    <property type="entry name" value="RIBOSOMAL RNA LARGE SUBUNIT METHYLTRANSFERASE J"/>
    <property type="match status" value="1"/>
</dbReference>
<keyword evidence="1" id="KW-0698">rRNA processing</keyword>
<feature type="binding site" evidence="1">
    <location>
        <position position="166"/>
    </location>
    <ligand>
        <name>S-adenosyl-L-methionine</name>
        <dbReference type="ChEBI" id="CHEBI:59789"/>
    </ligand>
</feature>
<dbReference type="STRING" id="943830.A4A58_23430"/>
<feature type="active site" description="Proton acceptor" evidence="1">
    <location>
        <position position="166"/>
    </location>
</feature>
<dbReference type="Proteomes" id="UP000076574">
    <property type="component" value="Unassembled WGS sequence"/>
</dbReference>
<evidence type="ECO:0000313" key="3">
    <source>
        <dbReference type="Proteomes" id="UP000076574"/>
    </source>
</evidence>
<dbReference type="PROSITE" id="PS00092">
    <property type="entry name" value="N6_MTASE"/>
    <property type="match status" value="1"/>
</dbReference>
<dbReference type="GO" id="GO:0005829">
    <property type="term" value="C:cytosol"/>
    <property type="evidence" value="ECO:0007669"/>
    <property type="project" value="TreeGrafter"/>
</dbReference>
<comment type="catalytic activity">
    <reaction evidence="1">
        <text>adenosine(2030) in 23S rRNA + S-adenosyl-L-methionine = N(6)-methyladenosine(2030) in 23S rRNA + S-adenosyl-L-homocysteine + H(+)</text>
        <dbReference type="Rhea" id="RHEA:43736"/>
        <dbReference type="Rhea" id="RHEA-COMP:10668"/>
        <dbReference type="Rhea" id="RHEA-COMP:10669"/>
        <dbReference type="ChEBI" id="CHEBI:15378"/>
        <dbReference type="ChEBI" id="CHEBI:57856"/>
        <dbReference type="ChEBI" id="CHEBI:59789"/>
        <dbReference type="ChEBI" id="CHEBI:74411"/>
        <dbReference type="ChEBI" id="CHEBI:74449"/>
        <dbReference type="EC" id="2.1.1.266"/>
    </reaction>
</comment>
<reference evidence="2 3" key="1">
    <citation type="submission" date="2016-03" db="EMBL/GenBank/DDBJ databases">
        <title>Microsymbionts genomes from the relict species Vavilovia formosa (Stev.) Fed.</title>
        <authorList>
            <person name="Kopat V."/>
            <person name="Chirak E."/>
            <person name="Kimeklis A."/>
            <person name="Andronov E."/>
        </authorList>
    </citation>
    <scope>NUCLEOTIDE SEQUENCE [LARGE SCALE GENOMIC DNA]</scope>
    <source>
        <strain evidence="2 3">Vaf07</strain>
    </source>
</reference>
<comment type="similarity">
    <text evidence="1">Belongs to the RlmJ family.</text>
</comment>
<dbReference type="InterPro" id="IPR007473">
    <property type="entry name" value="RlmJ"/>
</dbReference>
<comment type="caution">
    <text evidence="2">The sequence shown here is derived from an EMBL/GenBank/DDBJ whole genome shotgun (WGS) entry which is preliminary data.</text>
</comment>
<evidence type="ECO:0000256" key="1">
    <source>
        <dbReference type="HAMAP-Rule" id="MF_00934"/>
    </source>
</evidence>
<keyword evidence="1" id="KW-0808">Transferase</keyword>
<dbReference type="RefSeq" id="WP_068731144.1">
    <property type="nucleotide sequence ID" value="NZ_LVYV01000005.1"/>
</dbReference>
<feature type="binding site" evidence="1">
    <location>
        <position position="41"/>
    </location>
    <ligand>
        <name>S-adenosyl-L-methionine</name>
        <dbReference type="ChEBI" id="CHEBI:59789"/>
    </ligand>
</feature>
<comment type="function">
    <text evidence="1">Specifically methylates the adenine in position 2030 of 23S rRNA.</text>
</comment>
<gene>
    <name evidence="1" type="primary">rlmJ</name>
    <name evidence="2" type="ORF">A4A58_23430</name>
</gene>
<dbReference type="AlphaFoldDB" id="A0A161RM10"/>
<dbReference type="Gene3D" id="3.40.50.150">
    <property type="entry name" value="Vaccinia Virus protein VP39"/>
    <property type="match status" value="1"/>
</dbReference>
<feature type="binding site" evidence="1">
    <location>
        <begin position="145"/>
        <end position="146"/>
    </location>
    <ligand>
        <name>S-adenosyl-L-methionine</name>
        <dbReference type="ChEBI" id="CHEBI:59789"/>
    </ligand>
</feature>
<feature type="binding site" evidence="1">
    <location>
        <position position="18"/>
    </location>
    <ligand>
        <name>S-adenosyl-L-methionine</name>
        <dbReference type="ChEBI" id="CHEBI:59789"/>
    </ligand>
</feature>
<keyword evidence="3" id="KW-1185">Reference proteome</keyword>
<dbReference type="EC" id="2.1.1.266" evidence="1"/>
<accession>A0A161RM10</accession>